<keyword evidence="2" id="KW-1185">Reference proteome</keyword>
<evidence type="ECO:0000313" key="2">
    <source>
        <dbReference type="Proteomes" id="UP000257109"/>
    </source>
</evidence>
<evidence type="ECO:0000313" key="1">
    <source>
        <dbReference type="EMBL" id="RDX79843.1"/>
    </source>
</evidence>
<proteinExistence type="predicted"/>
<dbReference type="EMBL" id="QJKJ01008414">
    <property type="protein sequence ID" value="RDX79843.1"/>
    <property type="molecule type" value="Genomic_DNA"/>
</dbReference>
<dbReference type="AlphaFoldDB" id="A0A371FP31"/>
<accession>A0A371FP31</accession>
<protein>
    <submittedName>
        <fullName evidence="1">Uncharacterized protein</fullName>
    </submittedName>
</protein>
<gene>
    <name evidence="1" type="ORF">CR513_39685</name>
</gene>
<name>A0A371FP31_MUCPR</name>
<comment type="caution">
    <text evidence="1">The sequence shown here is derived from an EMBL/GenBank/DDBJ whole genome shotgun (WGS) entry which is preliminary data.</text>
</comment>
<dbReference type="OrthoDB" id="1986227at2759"/>
<reference evidence="1" key="1">
    <citation type="submission" date="2018-05" db="EMBL/GenBank/DDBJ databases">
        <title>Draft genome of Mucuna pruriens seed.</title>
        <authorList>
            <person name="Nnadi N.E."/>
            <person name="Vos R."/>
            <person name="Hasami M.H."/>
            <person name="Devisetty U.K."/>
            <person name="Aguiy J.C."/>
        </authorList>
    </citation>
    <scope>NUCLEOTIDE SEQUENCE [LARGE SCALE GENOMIC DNA]</scope>
    <source>
        <strain evidence="1">JCA_2017</strain>
    </source>
</reference>
<sequence length="71" mass="7884">MVALNHDEDVSGNFKYTWATDRIRNLFSTIVEYQGQVDEDIEVNAQHISSESSAKAHGNFKISQALKEGAA</sequence>
<dbReference type="Proteomes" id="UP000257109">
    <property type="component" value="Unassembled WGS sequence"/>
</dbReference>
<feature type="non-terminal residue" evidence="1">
    <location>
        <position position="1"/>
    </location>
</feature>
<organism evidence="1 2">
    <name type="scientific">Mucuna pruriens</name>
    <name type="common">Velvet bean</name>
    <name type="synonym">Dolichos pruriens</name>
    <dbReference type="NCBI Taxonomy" id="157652"/>
    <lineage>
        <taxon>Eukaryota</taxon>
        <taxon>Viridiplantae</taxon>
        <taxon>Streptophyta</taxon>
        <taxon>Embryophyta</taxon>
        <taxon>Tracheophyta</taxon>
        <taxon>Spermatophyta</taxon>
        <taxon>Magnoliopsida</taxon>
        <taxon>eudicotyledons</taxon>
        <taxon>Gunneridae</taxon>
        <taxon>Pentapetalae</taxon>
        <taxon>rosids</taxon>
        <taxon>fabids</taxon>
        <taxon>Fabales</taxon>
        <taxon>Fabaceae</taxon>
        <taxon>Papilionoideae</taxon>
        <taxon>50 kb inversion clade</taxon>
        <taxon>NPAAA clade</taxon>
        <taxon>indigoferoid/millettioid clade</taxon>
        <taxon>Phaseoleae</taxon>
        <taxon>Mucuna</taxon>
    </lineage>
</organism>